<sequence length="87" mass="8934">MNKFAAACFGVMVLAICSTQVGSQNTTDATPTANQTQASASVNVTTMATNTLSSATNITTPSRADFALQPATCFVLIAMAISLLHCC</sequence>
<protein>
    <submittedName>
        <fullName evidence="2">Uncharacterized protein</fullName>
    </submittedName>
</protein>
<evidence type="ECO:0000313" key="3">
    <source>
        <dbReference type="Proteomes" id="UP001152622"/>
    </source>
</evidence>
<comment type="caution">
    <text evidence="2">The sequence shown here is derived from an EMBL/GenBank/DDBJ whole genome shotgun (WGS) entry which is preliminary data.</text>
</comment>
<organism evidence="2 3">
    <name type="scientific">Synaphobranchus kaupii</name>
    <name type="common">Kaup's arrowtooth eel</name>
    <dbReference type="NCBI Taxonomy" id="118154"/>
    <lineage>
        <taxon>Eukaryota</taxon>
        <taxon>Metazoa</taxon>
        <taxon>Chordata</taxon>
        <taxon>Craniata</taxon>
        <taxon>Vertebrata</taxon>
        <taxon>Euteleostomi</taxon>
        <taxon>Actinopterygii</taxon>
        <taxon>Neopterygii</taxon>
        <taxon>Teleostei</taxon>
        <taxon>Anguilliformes</taxon>
        <taxon>Synaphobranchidae</taxon>
        <taxon>Synaphobranchus</taxon>
    </lineage>
</organism>
<reference evidence="2" key="1">
    <citation type="journal article" date="2023" name="Science">
        <title>Genome structures resolve the early diversification of teleost fishes.</title>
        <authorList>
            <person name="Parey E."/>
            <person name="Louis A."/>
            <person name="Montfort J."/>
            <person name="Bouchez O."/>
            <person name="Roques C."/>
            <person name="Iampietro C."/>
            <person name="Lluch J."/>
            <person name="Castinel A."/>
            <person name="Donnadieu C."/>
            <person name="Desvignes T."/>
            <person name="Floi Bucao C."/>
            <person name="Jouanno E."/>
            <person name="Wen M."/>
            <person name="Mejri S."/>
            <person name="Dirks R."/>
            <person name="Jansen H."/>
            <person name="Henkel C."/>
            <person name="Chen W.J."/>
            <person name="Zahm M."/>
            <person name="Cabau C."/>
            <person name="Klopp C."/>
            <person name="Thompson A.W."/>
            <person name="Robinson-Rechavi M."/>
            <person name="Braasch I."/>
            <person name="Lecointre G."/>
            <person name="Bobe J."/>
            <person name="Postlethwait J.H."/>
            <person name="Berthelot C."/>
            <person name="Roest Crollius H."/>
            <person name="Guiguen Y."/>
        </authorList>
    </citation>
    <scope>NUCLEOTIDE SEQUENCE</scope>
    <source>
        <strain evidence="2">WJC10195</strain>
    </source>
</reference>
<accession>A0A9Q1FEU5</accession>
<dbReference type="OrthoDB" id="8854460at2759"/>
<proteinExistence type="predicted"/>
<name>A0A9Q1FEU5_SYNKA</name>
<dbReference type="EMBL" id="JAINUF010000006">
    <property type="protein sequence ID" value="KAJ8356867.1"/>
    <property type="molecule type" value="Genomic_DNA"/>
</dbReference>
<gene>
    <name evidence="2" type="ORF">SKAU_G00196610</name>
</gene>
<dbReference type="AlphaFoldDB" id="A0A9Q1FEU5"/>
<keyword evidence="1" id="KW-0732">Signal</keyword>
<evidence type="ECO:0000256" key="1">
    <source>
        <dbReference type="SAM" id="SignalP"/>
    </source>
</evidence>
<feature type="signal peptide" evidence="1">
    <location>
        <begin position="1"/>
        <end position="23"/>
    </location>
</feature>
<keyword evidence="3" id="KW-1185">Reference proteome</keyword>
<dbReference type="Proteomes" id="UP001152622">
    <property type="component" value="Chromosome 6"/>
</dbReference>
<evidence type="ECO:0000313" key="2">
    <source>
        <dbReference type="EMBL" id="KAJ8356867.1"/>
    </source>
</evidence>
<feature type="chain" id="PRO_5040172541" evidence="1">
    <location>
        <begin position="24"/>
        <end position="87"/>
    </location>
</feature>